<dbReference type="EMBL" id="JACAZH010000001">
    <property type="protein sequence ID" value="KAF7376797.1"/>
    <property type="molecule type" value="Genomic_DNA"/>
</dbReference>
<reference evidence="2" key="1">
    <citation type="submission" date="2020-05" db="EMBL/GenBank/DDBJ databases">
        <title>Mycena genomes resolve the evolution of fungal bioluminescence.</title>
        <authorList>
            <person name="Tsai I.J."/>
        </authorList>
    </citation>
    <scope>NUCLEOTIDE SEQUENCE</scope>
    <source>
        <strain evidence="2">160909Yilan</strain>
    </source>
</reference>
<protein>
    <submittedName>
        <fullName evidence="2">Uncharacterized protein</fullName>
    </submittedName>
</protein>
<dbReference type="AlphaFoldDB" id="A0A8H7DKJ6"/>
<gene>
    <name evidence="2" type="ORF">MSAN_00097100</name>
</gene>
<evidence type="ECO:0000256" key="1">
    <source>
        <dbReference type="SAM" id="MobiDB-lite"/>
    </source>
</evidence>
<feature type="region of interest" description="Disordered" evidence="1">
    <location>
        <begin position="41"/>
        <end position="61"/>
    </location>
</feature>
<keyword evidence="3" id="KW-1185">Reference proteome</keyword>
<name>A0A8H7DKJ6_9AGAR</name>
<feature type="compositionally biased region" description="Polar residues" evidence="1">
    <location>
        <begin position="48"/>
        <end position="58"/>
    </location>
</feature>
<organism evidence="2 3">
    <name type="scientific">Mycena sanguinolenta</name>
    <dbReference type="NCBI Taxonomy" id="230812"/>
    <lineage>
        <taxon>Eukaryota</taxon>
        <taxon>Fungi</taxon>
        <taxon>Dikarya</taxon>
        <taxon>Basidiomycota</taxon>
        <taxon>Agaricomycotina</taxon>
        <taxon>Agaricomycetes</taxon>
        <taxon>Agaricomycetidae</taxon>
        <taxon>Agaricales</taxon>
        <taxon>Marasmiineae</taxon>
        <taxon>Mycenaceae</taxon>
        <taxon>Mycena</taxon>
    </lineage>
</organism>
<dbReference type="Proteomes" id="UP000623467">
    <property type="component" value="Unassembled WGS sequence"/>
</dbReference>
<sequence>MPVAKAPRFILQFPDVGNVYSGTSSALDSNFKDNSEERTIGDYPMHQSLPSAKSSLGQPSKWRGSASRSATVLSGSACVSSVFPNSSRSQAHFRVGRVRAPDQVVGHYSWGLELVVAVLQIAPMVVTLAEKDWDLDRDQEQTHQSARLPKNLLACIRLGGHDGPLKG</sequence>
<evidence type="ECO:0000313" key="2">
    <source>
        <dbReference type="EMBL" id="KAF7376797.1"/>
    </source>
</evidence>
<proteinExistence type="predicted"/>
<evidence type="ECO:0000313" key="3">
    <source>
        <dbReference type="Proteomes" id="UP000623467"/>
    </source>
</evidence>
<accession>A0A8H7DKJ6</accession>
<comment type="caution">
    <text evidence="2">The sequence shown here is derived from an EMBL/GenBank/DDBJ whole genome shotgun (WGS) entry which is preliminary data.</text>
</comment>